<evidence type="ECO:0000313" key="3">
    <source>
        <dbReference type="Proteomes" id="UP000499080"/>
    </source>
</evidence>
<dbReference type="AlphaFoldDB" id="A0A4Y2RLJ6"/>
<gene>
    <name evidence="1" type="ORF">AVEN_165524_1</name>
    <name evidence="2" type="ORF">AVEN_174423_1</name>
</gene>
<comment type="caution">
    <text evidence="1">The sequence shown here is derived from an EMBL/GenBank/DDBJ whole genome shotgun (WGS) entry which is preliminary data.</text>
</comment>
<sequence>MAALHGETNHQASNLHGETGLGRSSFRVWLAIYWQDDTPWGFRPFRIIWTATSLEDITPFSSSRWILVCGGQPFVYCAVEIRHSRLTLPARILLKIKLPLLDIGQVIASRGILSNFSHLPSNFSAHQKFSSFQCCTLEPTVGIIKRVSSLTSGRCMRVLAYDRT</sequence>
<proteinExistence type="predicted"/>
<keyword evidence="3" id="KW-1185">Reference proteome</keyword>
<protein>
    <submittedName>
        <fullName evidence="1">Uncharacterized protein</fullName>
    </submittedName>
</protein>
<evidence type="ECO:0000313" key="2">
    <source>
        <dbReference type="EMBL" id="GBN93097.1"/>
    </source>
</evidence>
<evidence type="ECO:0000313" key="1">
    <source>
        <dbReference type="EMBL" id="GBN75775.1"/>
    </source>
</evidence>
<dbReference type="Proteomes" id="UP000499080">
    <property type="component" value="Unassembled WGS sequence"/>
</dbReference>
<organism evidence="1 3">
    <name type="scientific">Araneus ventricosus</name>
    <name type="common">Orbweaver spider</name>
    <name type="synonym">Epeira ventricosa</name>
    <dbReference type="NCBI Taxonomy" id="182803"/>
    <lineage>
        <taxon>Eukaryota</taxon>
        <taxon>Metazoa</taxon>
        <taxon>Ecdysozoa</taxon>
        <taxon>Arthropoda</taxon>
        <taxon>Chelicerata</taxon>
        <taxon>Arachnida</taxon>
        <taxon>Araneae</taxon>
        <taxon>Araneomorphae</taxon>
        <taxon>Entelegynae</taxon>
        <taxon>Araneoidea</taxon>
        <taxon>Araneidae</taxon>
        <taxon>Araneus</taxon>
    </lineage>
</organism>
<reference evidence="1 3" key="1">
    <citation type="journal article" date="2019" name="Sci. Rep.">
        <title>Orb-weaving spider Araneus ventricosus genome elucidates the spidroin gene catalogue.</title>
        <authorList>
            <person name="Kono N."/>
            <person name="Nakamura H."/>
            <person name="Ohtoshi R."/>
            <person name="Moran D.A.P."/>
            <person name="Shinohara A."/>
            <person name="Yoshida Y."/>
            <person name="Fujiwara M."/>
            <person name="Mori M."/>
            <person name="Tomita M."/>
            <person name="Arakawa K."/>
        </authorList>
    </citation>
    <scope>NUCLEOTIDE SEQUENCE [LARGE SCALE GENOMIC DNA]</scope>
</reference>
<accession>A0A4Y2RLJ6</accession>
<name>A0A4Y2RLJ6_ARAVE</name>
<dbReference type="EMBL" id="BGPR01017328">
    <property type="protein sequence ID" value="GBN75775.1"/>
    <property type="molecule type" value="Genomic_DNA"/>
</dbReference>
<dbReference type="EMBL" id="BGPR01024772">
    <property type="protein sequence ID" value="GBN93097.1"/>
    <property type="molecule type" value="Genomic_DNA"/>
</dbReference>